<dbReference type="Proteomes" id="UP000323560">
    <property type="component" value="Chromosome"/>
</dbReference>
<evidence type="ECO:0000313" key="1">
    <source>
        <dbReference type="EMBL" id="QEH97266.1"/>
    </source>
</evidence>
<evidence type="ECO:0000313" key="2">
    <source>
        <dbReference type="Proteomes" id="UP000323560"/>
    </source>
</evidence>
<sequence length="159" mass="17027">MSGLNITQVKRLYVTPALQAVGLSELARINCVTGVGCVESGYKYLVQLNNGPARGFWQMEIATHDDIWKNSLPAPSRSRIATGLRQLLHGQTPNADLMVTFPLYGAAMCAVKLLLAPAPFPAADDAAGMSQYHKRWYNSPLGAANALGNIPDFKAAIAA</sequence>
<accession>A0AAP9ET17</accession>
<dbReference type="KEGG" id="gti:FXF46_14175"/>
<dbReference type="EMBL" id="CP043043">
    <property type="protein sequence ID" value="QEH97266.1"/>
    <property type="molecule type" value="Genomic_DNA"/>
</dbReference>
<proteinExistence type="predicted"/>
<gene>
    <name evidence="1" type="ORF">FXF46_14175</name>
</gene>
<protein>
    <submittedName>
        <fullName evidence="1">Uncharacterized protein</fullName>
    </submittedName>
</protein>
<dbReference type="RefSeq" id="WP_148620923.1">
    <property type="nucleotide sequence ID" value="NZ_CP043043.1"/>
</dbReference>
<name>A0AAP9ET17_GLUTH</name>
<organism evidence="1 2">
    <name type="scientific">Gluconobacter thailandicus</name>
    <dbReference type="NCBI Taxonomy" id="257438"/>
    <lineage>
        <taxon>Bacteria</taxon>
        <taxon>Pseudomonadati</taxon>
        <taxon>Pseudomonadota</taxon>
        <taxon>Alphaproteobacteria</taxon>
        <taxon>Acetobacterales</taxon>
        <taxon>Acetobacteraceae</taxon>
        <taxon>Gluconobacter</taxon>
    </lineage>
</organism>
<dbReference type="AlphaFoldDB" id="A0AAP9ET17"/>
<reference evidence="1 2" key="1">
    <citation type="submission" date="2019-08" db="EMBL/GenBank/DDBJ databases">
        <title>Gluconobacter frateurii HD924 genome.</title>
        <authorList>
            <person name="Liu Y."/>
            <person name="Zhang P."/>
        </authorList>
    </citation>
    <scope>NUCLEOTIDE SEQUENCE [LARGE SCALE GENOMIC DNA]</scope>
    <source>
        <strain evidence="1 2">HD924</strain>
    </source>
</reference>